<proteinExistence type="predicted"/>
<dbReference type="Proteomes" id="UP000281261">
    <property type="component" value="Unassembled WGS sequence"/>
</dbReference>
<feature type="region of interest" description="Disordered" evidence="1">
    <location>
        <begin position="1"/>
        <end position="34"/>
    </location>
</feature>
<feature type="non-terminal residue" evidence="2">
    <location>
        <position position="207"/>
    </location>
</feature>
<reference evidence="2 3" key="1">
    <citation type="submission" date="2018-06" db="EMBL/GenBank/DDBJ databases">
        <title>Extensive metabolic versatility and redundancy in microbially diverse, dynamic hydrothermal sediments.</title>
        <authorList>
            <person name="Dombrowski N."/>
            <person name="Teske A."/>
            <person name="Baker B.J."/>
        </authorList>
    </citation>
    <scope>NUCLEOTIDE SEQUENCE [LARGE SCALE GENOMIC DNA]</scope>
    <source>
        <strain evidence="2">B79_G16</strain>
    </source>
</reference>
<gene>
    <name evidence="2" type="ORF">DRH29_05530</name>
</gene>
<evidence type="ECO:0000313" key="2">
    <source>
        <dbReference type="EMBL" id="RLC35924.1"/>
    </source>
</evidence>
<feature type="compositionally biased region" description="Basic and acidic residues" evidence="1">
    <location>
        <begin position="10"/>
        <end position="34"/>
    </location>
</feature>
<protein>
    <submittedName>
        <fullName evidence="2">Uncharacterized protein</fullName>
    </submittedName>
</protein>
<dbReference type="AlphaFoldDB" id="A0A420ZB74"/>
<evidence type="ECO:0000313" key="3">
    <source>
        <dbReference type="Proteomes" id="UP000281261"/>
    </source>
</evidence>
<name>A0A420ZB74_UNCK3</name>
<dbReference type="EMBL" id="QMNG01000103">
    <property type="protein sequence ID" value="RLC35924.1"/>
    <property type="molecule type" value="Genomic_DNA"/>
</dbReference>
<comment type="caution">
    <text evidence="2">The sequence shown here is derived from an EMBL/GenBank/DDBJ whole genome shotgun (WGS) entry which is preliminary data.</text>
</comment>
<evidence type="ECO:0000256" key="1">
    <source>
        <dbReference type="SAM" id="MobiDB-lite"/>
    </source>
</evidence>
<accession>A0A420ZB74</accession>
<organism evidence="2 3">
    <name type="scientific">candidate division Kazan bacterium</name>
    <dbReference type="NCBI Taxonomy" id="2202143"/>
    <lineage>
        <taxon>Bacteria</taxon>
        <taxon>Bacteria division Kazan-3B-28</taxon>
    </lineage>
</organism>
<sequence length="207" mass="24096">MAKNTTPQKEAGKESGDSLPQKEESQVKKEEVKEEGGYVIQVSPQIEGEEGWLSVKKEGKIFVFSSRQNAEESLNRVMSKHPEMVRGRVMRVEQRGDRHLLIPEIEISGKEVVEHNKEILPKEMQGYISEDMLEFMNEEEIQGIRSLIADLIRKKEEVAKFGRIAVQRSAFKKDTKRVKRMEELQKKYHKRKEALQKAKEAFERIKE</sequence>